<dbReference type="Proteomes" id="UP000051461">
    <property type="component" value="Unassembled WGS sequence"/>
</dbReference>
<sequence length="397" mass="42746">MIGNGVDFLEVDTKRLRYFSLELCLLAANMRMAILIIAPLTQSLGQTLHLTTTQLGFLTTIPLLCFGLGSVFMGRLIQKIGTTPALVLALLGLLVASLGRVYSVGLLFGGTILAGLSITLLNVLLPALIVEQAPGHVAQLNGVYPAASNVFAAIASGVAVPFAQLWGWQHALQLMAVPTVLALVGWYQFRQLRYKKVVVSKQTVGVQWWRLPRVWVLALFMGSQSLIFYALAAWLPRMLTSQQVSTTTAGTLAAVFQIIGFPAAYIVPRFAQRSNRLKQVLLVLLGGYGLGFILLLQHAFWCLVLASLLLGLTTAAIFSLALSLITVVSPDPASVSLISGGVQSVGYLLASSGPTLCGAVQAQQHRWQPVILGLLVLAVIAILLGFLLRRLIQWQRA</sequence>
<feature type="transmembrane region" description="Helical" evidence="6">
    <location>
        <begin position="23"/>
        <end position="41"/>
    </location>
</feature>
<keyword evidence="5 6" id="KW-0472">Membrane</keyword>
<keyword evidence="9" id="KW-1185">Reference proteome</keyword>
<evidence type="ECO:0000256" key="6">
    <source>
        <dbReference type="SAM" id="Phobius"/>
    </source>
</evidence>
<comment type="caution">
    <text evidence="8">The sequence shown here is derived from an EMBL/GenBank/DDBJ whole genome shotgun (WGS) entry which is preliminary data.</text>
</comment>
<comment type="subcellular location">
    <subcellularLocation>
        <location evidence="1">Cell membrane</location>
        <topology evidence="1">Multi-pass membrane protein</topology>
    </subcellularLocation>
</comment>
<dbReference type="GO" id="GO:0022857">
    <property type="term" value="F:transmembrane transporter activity"/>
    <property type="evidence" value="ECO:0007669"/>
    <property type="project" value="InterPro"/>
</dbReference>
<evidence type="ECO:0000256" key="2">
    <source>
        <dbReference type="ARBA" id="ARBA00022448"/>
    </source>
</evidence>
<dbReference type="GO" id="GO:0005886">
    <property type="term" value="C:plasma membrane"/>
    <property type="evidence" value="ECO:0007669"/>
    <property type="project" value="UniProtKB-SubCell"/>
</dbReference>
<dbReference type="InterPro" id="IPR020846">
    <property type="entry name" value="MFS_dom"/>
</dbReference>
<feature type="transmembrane region" description="Helical" evidence="6">
    <location>
        <begin position="142"/>
        <end position="162"/>
    </location>
</feature>
<feature type="transmembrane region" description="Helical" evidence="6">
    <location>
        <begin position="168"/>
        <end position="187"/>
    </location>
</feature>
<organism evidence="8 9">
    <name type="scientific">Loigolactobacillus bifermentans DSM 20003</name>
    <dbReference type="NCBI Taxonomy" id="1423726"/>
    <lineage>
        <taxon>Bacteria</taxon>
        <taxon>Bacillati</taxon>
        <taxon>Bacillota</taxon>
        <taxon>Bacilli</taxon>
        <taxon>Lactobacillales</taxon>
        <taxon>Lactobacillaceae</taxon>
        <taxon>Loigolactobacillus</taxon>
    </lineage>
</organism>
<keyword evidence="4 6" id="KW-1133">Transmembrane helix</keyword>
<feature type="transmembrane region" description="Helical" evidence="6">
    <location>
        <begin position="303"/>
        <end position="325"/>
    </location>
</feature>
<feature type="transmembrane region" description="Helical" evidence="6">
    <location>
        <begin position="332"/>
        <end position="350"/>
    </location>
</feature>
<feature type="transmembrane region" description="Helical" evidence="6">
    <location>
        <begin position="85"/>
        <end position="102"/>
    </location>
</feature>
<gene>
    <name evidence="8" type="ORF">FC07_GL002372</name>
</gene>
<feature type="transmembrane region" description="Helical" evidence="6">
    <location>
        <begin position="279"/>
        <end position="297"/>
    </location>
</feature>
<dbReference type="InterPro" id="IPR036259">
    <property type="entry name" value="MFS_trans_sf"/>
</dbReference>
<feature type="transmembrane region" description="Helical" evidence="6">
    <location>
        <begin position="370"/>
        <end position="388"/>
    </location>
</feature>
<dbReference type="InterPro" id="IPR011701">
    <property type="entry name" value="MFS"/>
</dbReference>
<evidence type="ECO:0000313" key="8">
    <source>
        <dbReference type="EMBL" id="KRK39633.1"/>
    </source>
</evidence>
<dbReference type="SUPFAM" id="SSF103473">
    <property type="entry name" value="MFS general substrate transporter"/>
    <property type="match status" value="1"/>
</dbReference>
<dbReference type="Gene3D" id="1.20.1250.20">
    <property type="entry name" value="MFS general substrate transporter like domains"/>
    <property type="match status" value="2"/>
</dbReference>
<evidence type="ECO:0000256" key="4">
    <source>
        <dbReference type="ARBA" id="ARBA00022989"/>
    </source>
</evidence>
<feature type="domain" description="Major facilitator superfamily (MFS) profile" evidence="7">
    <location>
        <begin position="17"/>
        <end position="393"/>
    </location>
</feature>
<dbReference type="PATRIC" id="fig|1423726.3.peg.2462"/>
<proteinExistence type="predicted"/>
<dbReference type="Pfam" id="PF07690">
    <property type="entry name" value="MFS_1"/>
    <property type="match status" value="1"/>
</dbReference>
<dbReference type="PROSITE" id="PS50850">
    <property type="entry name" value="MFS"/>
    <property type="match status" value="1"/>
</dbReference>
<reference evidence="8 9" key="1">
    <citation type="journal article" date="2015" name="Genome Announc.">
        <title>Expanding the biotechnology potential of lactobacilli through comparative genomics of 213 strains and associated genera.</title>
        <authorList>
            <person name="Sun Z."/>
            <person name="Harris H.M."/>
            <person name="McCann A."/>
            <person name="Guo C."/>
            <person name="Argimon S."/>
            <person name="Zhang W."/>
            <person name="Yang X."/>
            <person name="Jeffery I.B."/>
            <person name="Cooney J.C."/>
            <person name="Kagawa T.F."/>
            <person name="Liu W."/>
            <person name="Song Y."/>
            <person name="Salvetti E."/>
            <person name="Wrobel A."/>
            <person name="Rasinkangas P."/>
            <person name="Parkhill J."/>
            <person name="Rea M.C."/>
            <person name="O'Sullivan O."/>
            <person name="Ritari J."/>
            <person name="Douillard F.P."/>
            <person name="Paul Ross R."/>
            <person name="Yang R."/>
            <person name="Briner A.E."/>
            <person name="Felis G.E."/>
            <person name="de Vos W.M."/>
            <person name="Barrangou R."/>
            <person name="Klaenhammer T.R."/>
            <person name="Caufield P.W."/>
            <person name="Cui Y."/>
            <person name="Zhang H."/>
            <person name="O'Toole P.W."/>
        </authorList>
    </citation>
    <scope>NUCLEOTIDE SEQUENCE [LARGE SCALE GENOMIC DNA]</scope>
    <source>
        <strain evidence="8 9">DSM 20003</strain>
    </source>
</reference>
<feature type="transmembrane region" description="Helical" evidence="6">
    <location>
        <begin position="53"/>
        <end position="73"/>
    </location>
</feature>
<dbReference type="STRING" id="1423726.FC07_GL002372"/>
<evidence type="ECO:0000256" key="3">
    <source>
        <dbReference type="ARBA" id="ARBA00022692"/>
    </source>
</evidence>
<dbReference type="AlphaFoldDB" id="A0A0R1H708"/>
<feature type="transmembrane region" description="Helical" evidence="6">
    <location>
        <begin position="108"/>
        <end position="130"/>
    </location>
</feature>
<dbReference type="PANTHER" id="PTHR23523:SF2">
    <property type="entry name" value="2-NITROIMIDAZOLE TRANSPORTER"/>
    <property type="match status" value="1"/>
</dbReference>
<dbReference type="EMBL" id="AZDA01000041">
    <property type="protein sequence ID" value="KRK39633.1"/>
    <property type="molecule type" value="Genomic_DNA"/>
</dbReference>
<feature type="transmembrane region" description="Helical" evidence="6">
    <location>
        <begin position="247"/>
        <end position="267"/>
    </location>
</feature>
<accession>A0A0R1H708</accession>
<feature type="transmembrane region" description="Helical" evidence="6">
    <location>
        <begin position="214"/>
        <end position="235"/>
    </location>
</feature>
<keyword evidence="2" id="KW-0813">Transport</keyword>
<keyword evidence="3 6" id="KW-0812">Transmembrane</keyword>
<dbReference type="PANTHER" id="PTHR23523">
    <property type="match status" value="1"/>
</dbReference>
<protein>
    <submittedName>
        <fullName evidence="8">MFS family major facilitator transporter</fullName>
    </submittedName>
</protein>
<dbReference type="InterPro" id="IPR052524">
    <property type="entry name" value="MFS_Cyanate_Porter"/>
</dbReference>
<evidence type="ECO:0000259" key="7">
    <source>
        <dbReference type="PROSITE" id="PS50850"/>
    </source>
</evidence>
<evidence type="ECO:0000313" key="9">
    <source>
        <dbReference type="Proteomes" id="UP000051461"/>
    </source>
</evidence>
<evidence type="ECO:0000256" key="1">
    <source>
        <dbReference type="ARBA" id="ARBA00004651"/>
    </source>
</evidence>
<name>A0A0R1H708_9LACO</name>
<evidence type="ECO:0000256" key="5">
    <source>
        <dbReference type="ARBA" id="ARBA00023136"/>
    </source>
</evidence>